<evidence type="ECO:0000313" key="5">
    <source>
        <dbReference type="Proteomes" id="UP000255523"/>
    </source>
</evidence>
<accession>A0A380LHZ1</accession>
<dbReference type="GeneID" id="77461331"/>
<dbReference type="Gene3D" id="3.10.310.50">
    <property type="match status" value="1"/>
</dbReference>
<organism evidence="4 5">
    <name type="scientific">Faecalicoccus pleomorphus</name>
    <dbReference type="NCBI Taxonomy" id="1323"/>
    <lineage>
        <taxon>Bacteria</taxon>
        <taxon>Bacillati</taxon>
        <taxon>Bacillota</taxon>
        <taxon>Erysipelotrichia</taxon>
        <taxon>Erysipelotrichales</taxon>
        <taxon>Erysipelotrichaceae</taxon>
        <taxon>Faecalicoccus</taxon>
    </lineage>
</organism>
<protein>
    <submittedName>
        <fullName evidence="4">Beta-propeller domain-containing protein</fullName>
    </submittedName>
</protein>
<feature type="transmembrane region" description="Helical" evidence="1">
    <location>
        <begin position="176"/>
        <end position="195"/>
    </location>
</feature>
<dbReference type="PANTHER" id="PTHR30373:SF2">
    <property type="entry name" value="UPF0603 PROTEIN YGCG"/>
    <property type="match status" value="1"/>
</dbReference>
<keyword evidence="1" id="KW-1133">Transmembrane helix</keyword>
<keyword evidence="2" id="KW-0732">Signal</keyword>
<dbReference type="PANTHER" id="PTHR30373">
    <property type="entry name" value="UPF0603 PROTEIN YGCG"/>
    <property type="match status" value="1"/>
</dbReference>
<keyword evidence="5" id="KW-1185">Reference proteome</keyword>
<dbReference type="Proteomes" id="UP000255523">
    <property type="component" value="Unassembled WGS sequence"/>
</dbReference>
<evidence type="ECO:0000259" key="3">
    <source>
        <dbReference type="Pfam" id="PF04536"/>
    </source>
</evidence>
<dbReference type="EMBL" id="UHFX01000003">
    <property type="protein sequence ID" value="SUO03478.1"/>
    <property type="molecule type" value="Genomic_DNA"/>
</dbReference>
<dbReference type="Pfam" id="PF04536">
    <property type="entry name" value="TPM_phosphatase"/>
    <property type="match status" value="1"/>
</dbReference>
<feature type="chain" id="PRO_5038698635" evidence="2">
    <location>
        <begin position="25"/>
        <end position="339"/>
    </location>
</feature>
<dbReference type="OrthoDB" id="9810918at2"/>
<sequence length="339" mass="37607">MKYRYGIPLLLGILACLCPLQIYADDTLVIDDYINDHANIVDENTEENLNKLGYQLEQETGAQVVFITEDTLHDQDIRQVAYQTFKKYQLGDKDKDNGILFIVSIEDKLRYMEVGRGLEDVITDIKSQHLQTDYLVPYFQKEDYSTGIKELYTQTVQLIEDHQTGTPVEETEEEDGIEWIMLLPIFAILLGAIYLSTQRKTRSGSTLYMVPGQKTTLNIKGYDFEAESILVSSQDPSVVSVQPNGEIQAHKTGKTKIFLQKPGSLQKDYVLIIVSRKDHSSRNNEDELLEALLWGSILSGSRRRHYGGGFGNGLGSGGFGGFSGGGGGSSRGGGAGGSW</sequence>
<name>A0A380LHZ1_9FIRM</name>
<dbReference type="Gene3D" id="2.60.40.1080">
    <property type="match status" value="1"/>
</dbReference>
<keyword evidence="1" id="KW-0472">Membrane</keyword>
<dbReference type="AlphaFoldDB" id="A0A380LHZ1"/>
<dbReference type="RefSeq" id="WP_022789675.1">
    <property type="nucleotide sequence ID" value="NZ_UHFX01000003.1"/>
</dbReference>
<keyword evidence="1" id="KW-0812">Transmembrane</keyword>
<evidence type="ECO:0000256" key="2">
    <source>
        <dbReference type="SAM" id="SignalP"/>
    </source>
</evidence>
<proteinExistence type="predicted"/>
<evidence type="ECO:0000256" key="1">
    <source>
        <dbReference type="SAM" id="Phobius"/>
    </source>
</evidence>
<feature type="signal peptide" evidence="2">
    <location>
        <begin position="1"/>
        <end position="24"/>
    </location>
</feature>
<evidence type="ECO:0000313" key="4">
    <source>
        <dbReference type="EMBL" id="SUO03478.1"/>
    </source>
</evidence>
<reference evidence="4 5" key="1">
    <citation type="submission" date="2018-06" db="EMBL/GenBank/DDBJ databases">
        <authorList>
            <consortium name="Pathogen Informatics"/>
            <person name="Doyle S."/>
        </authorList>
    </citation>
    <scope>NUCLEOTIDE SEQUENCE [LARGE SCALE GENOMIC DNA]</scope>
    <source>
        <strain evidence="4 5">NCTC11087</strain>
    </source>
</reference>
<dbReference type="PROSITE" id="PS51257">
    <property type="entry name" value="PROKAR_LIPOPROTEIN"/>
    <property type="match status" value="1"/>
</dbReference>
<feature type="domain" description="TPM" evidence="3">
    <location>
        <begin position="34"/>
        <end position="156"/>
    </location>
</feature>
<gene>
    <name evidence="4" type="ORF">NCTC11087_00340</name>
</gene>
<dbReference type="InterPro" id="IPR007621">
    <property type="entry name" value="TPM_dom"/>
</dbReference>